<dbReference type="InterPro" id="IPR012795">
    <property type="entry name" value="tRNA_Ile_lys_synt_N"/>
</dbReference>
<evidence type="ECO:0000256" key="3">
    <source>
        <dbReference type="ARBA" id="ARBA00022741"/>
    </source>
</evidence>
<protein>
    <recommendedName>
        <fullName evidence="6">tRNA(Ile)-lysidine synthase</fullName>
        <ecNumber evidence="6">6.3.4.19</ecNumber>
    </recommendedName>
    <alternativeName>
        <fullName evidence="6">tRNA(Ile)-2-lysyl-cytidine synthase</fullName>
    </alternativeName>
    <alternativeName>
        <fullName evidence="6">tRNA(Ile)-lysidine synthetase</fullName>
    </alternativeName>
</protein>
<dbReference type="HAMAP" id="MF_01161">
    <property type="entry name" value="tRNA_Ile_lys_synt"/>
    <property type="match status" value="1"/>
</dbReference>
<dbReference type="Gene3D" id="3.40.50.620">
    <property type="entry name" value="HUPs"/>
    <property type="match status" value="1"/>
</dbReference>
<evidence type="ECO:0000256" key="6">
    <source>
        <dbReference type="HAMAP-Rule" id="MF_01161"/>
    </source>
</evidence>
<dbReference type="SUPFAM" id="SSF52402">
    <property type="entry name" value="Adenine nucleotide alpha hydrolases-like"/>
    <property type="match status" value="1"/>
</dbReference>
<evidence type="ECO:0000256" key="4">
    <source>
        <dbReference type="ARBA" id="ARBA00022840"/>
    </source>
</evidence>
<dbReference type="EMBL" id="CP002026">
    <property type="protein sequence ID" value="ADH90311.1"/>
    <property type="molecule type" value="Genomic_DNA"/>
</dbReference>
<comment type="subcellular location">
    <subcellularLocation>
        <location evidence="6">Cytoplasm</location>
    </subcellularLocation>
</comment>
<gene>
    <name evidence="6" type="primary">tilS</name>
    <name evidence="8" type="ordered locus">Snov_3036</name>
</gene>
<evidence type="ECO:0000256" key="5">
    <source>
        <dbReference type="ARBA" id="ARBA00048539"/>
    </source>
</evidence>
<comment type="similarity">
    <text evidence="6">Belongs to the tRNA(Ile)-lysidine synthase family.</text>
</comment>
<dbReference type="Proteomes" id="UP000006633">
    <property type="component" value="Chromosome"/>
</dbReference>
<dbReference type="EC" id="6.3.4.19" evidence="6"/>
<dbReference type="AlphaFoldDB" id="D7A780"/>
<dbReference type="NCBIfam" id="TIGR02432">
    <property type="entry name" value="lysidine_TilS_N"/>
    <property type="match status" value="1"/>
</dbReference>
<comment type="function">
    <text evidence="6">Ligates lysine onto the cytidine present at position 34 of the AUA codon-specific tRNA(Ile) that contains the anticodon CAU, in an ATP-dependent manner. Cytidine is converted to lysidine, thus changing the amino acid specificity of the tRNA from methionine to isoleucine.</text>
</comment>
<dbReference type="eggNOG" id="COG0037">
    <property type="taxonomic scope" value="Bacteria"/>
</dbReference>
<dbReference type="InterPro" id="IPR014729">
    <property type="entry name" value="Rossmann-like_a/b/a_fold"/>
</dbReference>
<sequence length="342" mass="35817">MPAAEAAPDSSLRLSEAGLAALFAPFLRHARILLAVSGGPDSTALMLLAQRWREGRDAGPELAVATVDHGLRAEARTEAEAVGALAARLSLPHAILDLSSPLPKARLQEAARHARYEALLAHARAIGASAIATAHTLDDQAETVLFRLMRGSGIGGLAGIPSERALAEVELLRPLLGLPKAHLIEECRRAGIGFAEDPSNRDPRFARARLRALLPALAEEGLDAPALARLANRMTRAEAALEATTDTAAARLWPAQGPIRFSRPGFSELPAEIGLRLLGRAVEAVANGPVELGKLEVLHGWIAALGPEDHGARTLAGALVRVNKAAVTVSPAPARRSAGGVR</sequence>
<dbReference type="InterPro" id="IPR012094">
    <property type="entry name" value="tRNA_Ile_lys_synt"/>
</dbReference>
<keyword evidence="1 6" id="KW-0436">Ligase</keyword>
<keyword evidence="4 6" id="KW-0067">ATP-binding</keyword>
<dbReference type="PANTHER" id="PTHR43033:SF1">
    <property type="entry name" value="TRNA(ILE)-LYSIDINE SYNTHASE-RELATED"/>
    <property type="match status" value="1"/>
</dbReference>
<evidence type="ECO:0000256" key="1">
    <source>
        <dbReference type="ARBA" id="ARBA00022598"/>
    </source>
</evidence>
<keyword evidence="9" id="KW-1185">Reference proteome</keyword>
<evidence type="ECO:0000313" key="8">
    <source>
        <dbReference type="EMBL" id="ADH90311.1"/>
    </source>
</evidence>
<keyword evidence="6" id="KW-0963">Cytoplasm</keyword>
<evidence type="ECO:0000313" key="9">
    <source>
        <dbReference type="Proteomes" id="UP000006633"/>
    </source>
</evidence>
<dbReference type="Pfam" id="PF01171">
    <property type="entry name" value="ATP_bind_3"/>
    <property type="match status" value="1"/>
</dbReference>
<dbReference type="InterPro" id="IPR011063">
    <property type="entry name" value="TilS/TtcA_N"/>
</dbReference>
<dbReference type="RefSeq" id="WP_013167814.1">
    <property type="nucleotide sequence ID" value="NC_014217.1"/>
</dbReference>
<dbReference type="GO" id="GO:0005737">
    <property type="term" value="C:cytoplasm"/>
    <property type="evidence" value="ECO:0007669"/>
    <property type="project" value="UniProtKB-SubCell"/>
</dbReference>
<accession>D7A780</accession>
<comment type="domain">
    <text evidence="6">The N-terminal region contains the highly conserved SGGXDS motif, predicted to be a P-loop motif involved in ATP binding.</text>
</comment>
<keyword evidence="3 6" id="KW-0547">Nucleotide-binding</keyword>
<feature type="binding site" evidence="6">
    <location>
        <begin position="37"/>
        <end position="42"/>
    </location>
    <ligand>
        <name>ATP</name>
        <dbReference type="ChEBI" id="CHEBI:30616"/>
    </ligand>
</feature>
<comment type="catalytic activity">
    <reaction evidence="5 6">
        <text>cytidine(34) in tRNA(Ile2) + L-lysine + ATP = lysidine(34) in tRNA(Ile2) + AMP + diphosphate + H(+)</text>
        <dbReference type="Rhea" id="RHEA:43744"/>
        <dbReference type="Rhea" id="RHEA-COMP:10625"/>
        <dbReference type="Rhea" id="RHEA-COMP:10670"/>
        <dbReference type="ChEBI" id="CHEBI:15378"/>
        <dbReference type="ChEBI" id="CHEBI:30616"/>
        <dbReference type="ChEBI" id="CHEBI:32551"/>
        <dbReference type="ChEBI" id="CHEBI:33019"/>
        <dbReference type="ChEBI" id="CHEBI:82748"/>
        <dbReference type="ChEBI" id="CHEBI:83665"/>
        <dbReference type="ChEBI" id="CHEBI:456215"/>
        <dbReference type="EC" id="6.3.4.19"/>
    </reaction>
</comment>
<dbReference type="PANTHER" id="PTHR43033">
    <property type="entry name" value="TRNA(ILE)-LYSIDINE SYNTHASE-RELATED"/>
    <property type="match status" value="1"/>
</dbReference>
<keyword evidence="2 6" id="KW-0819">tRNA processing</keyword>
<reference evidence="8 9" key="1">
    <citation type="journal article" date="2012" name="Stand. Genomic Sci.">
        <title>Complete genome sequence of the facultatively chemolithoautotrophic and methylotrophic alpha Proteobacterium Starkeya novella type strain (ATCC 8093(T)).</title>
        <authorList>
            <person name="Kappler U."/>
            <person name="Davenport K."/>
            <person name="Beatson S."/>
            <person name="Lucas S."/>
            <person name="Lapidus A."/>
            <person name="Copeland A."/>
            <person name="Berry K.W."/>
            <person name="Glavina Del Rio T."/>
            <person name="Hammon N."/>
            <person name="Dalin E."/>
            <person name="Tice H."/>
            <person name="Pitluck S."/>
            <person name="Richardson P."/>
            <person name="Bruce D."/>
            <person name="Goodwin L.A."/>
            <person name="Han C."/>
            <person name="Tapia R."/>
            <person name="Detter J.C."/>
            <person name="Chang Y.J."/>
            <person name="Jeffries C.D."/>
            <person name="Land M."/>
            <person name="Hauser L."/>
            <person name="Kyrpides N.C."/>
            <person name="Goker M."/>
            <person name="Ivanova N."/>
            <person name="Klenk H.P."/>
            <person name="Woyke T."/>
        </authorList>
    </citation>
    <scope>NUCLEOTIDE SEQUENCE [LARGE SCALE GENOMIC DNA]</scope>
    <source>
        <strain evidence="9">ATCC 8093 / DSM 506 / JCM 20403 / CCM 1077 / IAM 12100 / NBRC 12443 / NCIMB 10456</strain>
    </source>
</reference>
<organism evidence="8 9">
    <name type="scientific">Ancylobacter novellus (strain ATCC 8093 / DSM 506 / JCM 20403 / CCM 1077 / IAM 12100 / NBRC 12443 / NCIMB 10456)</name>
    <name type="common">Starkeya novella</name>
    <dbReference type="NCBI Taxonomy" id="639283"/>
    <lineage>
        <taxon>Bacteria</taxon>
        <taxon>Pseudomonadati</taxon>
        <taxon>Pseudomonadota</taxon>
        <taxon>Alphaproteobacteria</taxon>
        <taxon>Hyphomicrobiales</taxon>
        <taxon>Xanthobacteraceae</taxon>
        <taxon>Ancylobacter</taxon>
    </lineage>
</organism>
<dbReference type="GO" id="GO:0005524">
    <property type="term" value="F:ATP binding"/>
    <property type="evidence" value="ECO:0007669"/>
    <property type="project" value="UniProtKB-UniRule"/>
</dbReference>
<evidence type="ECO:0000256" key="2">
    <source>
        <dbReference type="ARBA" id="ARBA00022694"/>
    </source>
</evidence>
<evidence type="ECO:0000259" key="7">
    <source>
        <dbReference type="Pfam" id="PF01171"/>
    </source>
</evidence>
<feature type="domain" description="tRNA(Ile)-lysidine/2-thiocytidine synthase N-terminal" evidence="7">
    <location>
        <begin position="32"/>
        <end position="212"/>
    </location>
</feature>
<dbReference type="GO" id="GO:0006400">
    <property type="term" value="P:tRNA modification"/>
    <property type="evidence" value="ECO:0007669"/>
    <property type="project" value="UniProtKB-UniRule"/>
</dbReference>
<dbReference type="STRING" id="639283.Snov_3036"/>
<dbReference type="GO" id="GO:0032267">
    <property type="term" value="F:tRNA(Ile)-lysidine synthase activity"/>
    <property type="evidence" value="ECO:0007669"/>
    <property type="project" value="UniProtKB-EC"/>
</dbReference>
<dbReference type="HOGENOM" id="CLU_018869_3_0_5"/>
<proteinExistence type="inferred from homology"/>
<name>D7A780_ANCN5</name>
<dbReference type="CDD" id="cd01992">
    <property type="entry name" value="TilS_N"/>
    <property type="match status" value="1"/>
</dbReference>
<dbReference type="KEGG" id="sno:Snov_3036"/>